<keyword evidence="1" id="KW-0732">Signal</keyword>
<organism evidence="2 3">
    <name type="scientific">Nelumbo nucifera</name>
    <name type="common">Sacred lotus</name>
    <dbReference type="NCBI Taxonomy" id="4432"/>
    <lineage>
        <taxon>Eukaryota</taxon>
        <taxon>Viridiplantae</taxon>
        <taxon>Streptophyta</taxon>
        <taxon>Embryophyta</taxon>
        <taxon>Tracheophyta</taxon>
        <taxon>Spermatophyta</taxon>
        <taxon>Magnoliopsida</taxon>
        <taxon>Proteales</taxon>
        <taxon>Nelumbonaceae</taxon>
        <taxon>Nelumbo</taxon>
    </lineage>
</organism>
<feature type="chain" id="PRO_5032907088" evidence="1">
    <location>
        <begin position="31"/>
        <end position="130"/>
    </location>
</feature>
<proteinExistence type="predicted"/>
<accession>A0A822YDB0</accession>
<feature type="signal peptide" evidence="1">
    <location>
        <begin position="1"/>
        <end position="30"/>
    </location>
</feature>
<evidence type="ECO:0000256" key="1">
    <source>
        <dbReference type="SAM" id="SignalP"/>
    </source>
</evidence>
<sequence>MMKEAPPKSGWLRGCATVFIVLQILVPTSSEEVVMLDDGEDEEEGASSNQELVLEIRSFKSNVAQLTKENIYLRSFLPSQAINAYGCLLIERQRHKLGNSECERFFYISTFAQEMIKTGDDAAIEILALF</sequence>
<name>A0A822YDB0_NELNU</name>
<reference evidence="2 3" key="1">
    <citation type="journal article" date="2020" name="Mol. Biol. Evol.">
        <title>Distinct Expression and Methylation Patterns for Genes with Different Fates following a Single Whole-Genome Duplication in Flowering Plants.</title>
        <authorList>
            <person name="Shi T."/>
            <person name="Rahmani R.S."/>
            <person name="Gugger P.F."/>
            <person name="Wang M."/>
            <person name="Li H."/>
            <person name="Zhang Y."/>
            <person name="Li Z."/>
            <person name="Wang Q."/>
            <person name="Van de Peer Y."/>
            <person name="Marchal K."/>
            <person name="Chen J."/>
        </authorList>
    </citation>
    <scope>NUCLEOTIDE SEQUENCE [LARGE SCALE GENOMIC DNA]</scope>
    <source>
        <tissue evidence="2">Leaf</tissue>
    </source>
</reference>
<keyword evidence="3" id="KW-1185">Reference proteome</keyword>
<dbReference type="EMBL" id="DUZY01000002">
    <property type="protein sequence ID" value="DAD29279.1"/>
    <property type="molecule type" value="Genomic_DNA"/>
</dbReference>
<gene>
    <name evidence="2" type="ORF">HUJ06_030747</name>
</gene>
<evidence type="ECO:0000313" key="3">
    <source>
        <dbReference type="Proteomes" id="UP000607653"/>
    </source>
</evidence>
<protein>
    <submittedName>
        <fullName evidence="2">Uncharacterized protein</fullName>
    </submittedName>
</protein>
<comment type="caution">
    <text evidence="2">The sequence shown here is derived from an EMBL/GenBank/DDBJ whole genome shotgun (WGS) entry which is preliminary data.</text>
</comment>
<dbReference type="AlphaFoldDB" id="A0A822YDB0"/>
<dbReference type="Proteomes" id="UP000607653">
    <property type="component" value="Unassembled WGS sequence"/>
</dbReference>
<evidence type="ECO:0000313" key="2">
    <source>
        <dbReference type="EMBL" id="DAD29279.1"/>
    </source>
</evidence>